<geneLocation type="plasmid" evidence="1">
    <name>pP742502</name>
</geneLocation>
<sequence length="39" mass="4315">MSAVREEVGAEMLTKTVPLLLRSGMTIEQVAKQLKVDIE</sequence>
<protein>
    <submittedName>
        <fullName evidence="1">Uncharacterized protein</fullName>
    </submittedName>
</protein>
<keyword evidence="1" id="KW-0614">Plasmid</keyword>
<proteinExistence type="predicted"/>
<dbReference type="HOGENOM" id="CLU_3308358_0_0_3"/>
<name>B8HZH1_CYAP4</name>
<dbReference type="EMBL" id="CP001346">
    <property type="protein sequence ID" value="ACL47819.1"/>
    <property type="molecule type" value="Genomic_DNA"/>
</dbReference>
<reference evidence="1" key="1">
    <citation type="submission" date="2009-01" db="EMBL/GenBank/DDBJ databases">
        <title>Complete sequence of plasmid2 Cyanothece sp. PCC 7425.</title>
        <authorList>
            <consortium name="US DOE Joint Genome Institute"/>
            <person name="Lucas S."/>
            <person name="Copeland A."/>
            <person name="Lapidus A."/>
            <person name="Glavina del Rio T."/>
            <person name="Dalin E."/>
            <person name="Tice H."/>
            <person name="Bruce D."/>
            <person name="Goodwin L."/>
            <person name="Pitluck S."/>
            <person name="Sims D."/>
            <person name="Meineke L."/>
            <person name="Brettin T."/>
            <person name="Detter J.C."/>
            <person name="Han C."/>
            <person name="Larimer F."/>
            <person name="Land M."/>
            <person name="Hauser L."/>
            <person name="Kyrpides N."/>
            <person name="Ovchinnikova G."/>
            <person name="Liberton M."/>
            <person name="Stoeckel J."/>
            <person name="Banerjee A."/>
            <person name="Singh A."/>
            <person name="Page L."/>
            <person name="Sato H."/>
            <person name="Zhao L."/>
            <person name="Sherman L."/>
            <person name="Pakrasi H."/>
            <person name="Richardson P."/>
        </authorList>
    </citation>
    <scope>NUCLEOTIDE SEQUENCE</scope>
    <source>
        <strain evidence="1">PCC 7425</strain>
        <plasmid evidence="1">pP742502</plasmid>
    </source>
</reference>
<organism evidence="1">
    <name type="scientific">Cyanothece sp. (strain PCC 7425 / ATCC 29141)</name>
    <dbReference type="NCBI Taxonomy" id="395961"/>
    <lineage>
        <taxon>Bacteria</taxon>
        <taxon>Bacillati</taxon>
        <taxon>Cyanobacteriota</taxon>
        <taxon>Cyanophyceae</taxon>
        <taxon>Gomontiellales</taxon>
        <taxon>Cyanothecaceae</taxon>
        <taxon>Cyanothece</taxon>
    </lineage>
</organism>
<dbReference type="KEGG" id="cyn:Cyan7425_0122"/>
<evidence type="ECO:0000313" key="1">
    <source>
        <dbReference type="EMBL" id="ACL47819.1"/>
    </source>
</evidence>
<dbReference type="AlphaFoldDB" id="B8HZH1"/>
<accession>B8HZH1</accession>
<gene>
    <name evidence="1" type="ordered locus">Cyan7425_0122</name>
</gene>